<feature type="domain" description="Protein kinase" evidence="1">
    <location>
        <begin position="49"/>
        <end position="362"/>
    </location>
</feature>
<dbReference type="GO" id="GO:0005524">
    <property type="term" value="F:ATP binding"/>
    <property type="evidence" value="ECO:0007669"/>
    <property type="project" value="InterPro"/>
</dbReference>
<evidence type="ECO:0000259" key="1">
    <source>
        <dbReference type="PROSITE" id="PS50011"/>
    </source>
</evidence>
<dbReference type="SMART" id="SM00220">
    <property type="entry name" value="S_TKc"/>
    <property type="match status" value="1"/>
</dbReference>
<keyword evidence="3" id="KW-1185">Reference proteome</keyword>
<dbReference type="InterPro" id="IPR011009">
    <property type="entry name" value="Kinase-like_dom_sf"/>
</dbReference>
<evidence type="ECO:0000313" key="3">
    <source>
        <dbReference type="Proteomes" id="UP000308730"/>
    </source>
</evidence>
<organism evidence="2 3">
    <name type="scientific">Antrodiella citrinella</name>
    <dbReference type="NCBI Taxonomy" id="2447956"/>
    <lineage>
        <taxon>Eukaryota</taxon>
        <taxon>Fungi</taxon>
        <taxon>Dikarya</taxon>
        <taxon>Basidiomycota</taxon>
        <taxon>Agaricomycotina</taxon>
        <taxon>Agaricomycetes</taxon>
        <taxon>Polyporales</taxon>
        <taxon>Steccherinaceae</taxon>
        <taxon>Antrodiella</taxon>
    </lineage>
</organism>
<proteinExistence type="predicted"/>
<dbReference type="EMBL" id="SGPM01000668">
    <property type="protein sequence ID" value="THH17231.1"/>
    <property type="molecule type" value="Genomic_DNA"/>
</dbReference>
<accession>A0A4S4LZG6</accession>
<evidence type="ECO:0000313" key="2">
    <source>
        <dbReference type="EMBL" id="THH17231.1"/>
    </source>
</evidence>
<dbReference type="Pfam" id="PF00069">
    <property type="entry name" value="Pkinase"/>
    <property type="match status" value="1"/>
</dbReference>
<dbReference type="PROSITE" id="PS50011">
    <property type="entry name" value="PROTEIN_KINASE_DOM"/>
    <property type="match status" value="1"/>
</dbReference>
<gene>
    <name evidence="2" type="ORF">EUX98_g9169</name>
</gene>
<dbReference type="OrthoDB" id="5987198at2759"/>
<dbReference type="GO" id="GO:0004672">
    <property type="term" value="F:protein kinase activity"/>
    <property type="evidence" value="ECO:0007669"/>
    <property type="project" value="InterPro"/>
</dbReference>
<name>A0A4S4LZG6_9APHY</name>
<dbReference type="SUPFAM" id="SSF56112">
    <property type="entry name" value="Protein kinase-like (PK-like)"/>
    <property type="match status" value="1"/>
</dbReference>
<sequence length="362" mass="41597">MIDSGSYDASSNEDLSDLGALHDGEVQWRDRYLFLEEHGYVLRPRYHPEWKPSWLGTGLDADIFEDFIMSLNSQVMDAVRTDDKYRVFIKIVSRANEINIARLLSSEEVVSDPNNHCVRVLDVLSDPLDASRALLVMPYLRPFYDPPFEVVEEVMDFIQQTLEGLCFIHSKGVAHRDCSTMNIMMDGRPLYPDDHHPRRIHLSADTLRCARALSRHDHPVKYYYIDWGMSTLFKERESPYVVGASGADRDAPELSNEHAYNAFMLDVFILGHVYETGFLQVYHGLNFLEPLVTAMMQPQPERRPTAEAALAIFQGIIRDLNRMQLPWRLRKRDESVPERVVYDTISAAKAGFNLVRRGLMGT</sequence>
<dbReference type="Gene3D" id="1.10.510.10">
    <property type="entry name" value="Transferase(Phosphotransferase) domain 1"/>
    <property type="match status" value="1"/>
</dbReference>
<dbReference type="Proteomes" id="UP000308730">
    <property type="component" value="Unassembled WGS sequence"/>
</dbReference>
<dbReference type="InterPro" id="IPR000719">
    <property type="entry name" value="Prot_kinase_dom"/>
</dbReference>
<comment type="caution">
    <text evidence="2">The sequence shown here is derived from an EMBL/GenBank/DDBJ whole genome shotgun (WGS) entry which is preliminary data.</text>
</comment>
<dbReference type="AlphaFoldDB" id="A0A4S4LZG6"/>
<reference evidence="2 3" key="1">
    <citation type="submission" date="2019-02" db="EMBL/GenBank/DDBJ databases">
        <title>Genome sequencing of the rare red list fungi Antrodiella citrinella (Flaviporus citrinellus).</title>
        <authorList>
            <person name="Buettner E."/>
            <person name="Kellner H."/>
        </authorList>
    </citation>
    <scope>NUCLEOTIDE SEQUENCE [LARGE SCALE GENOMIC DNA]</scope>
    <source>
        <strain evidence="2 3">DSM 108506</strain>
    </source>
</reference>
<protein>
    <recommendedName>
        <fullName evidence="1">Protein kinase domain-containing protein</fullName>
    </recommendedName>
</protein>